<evidence type="ECO:0000259" key="1">
    <source>
        <dbReference type="Pfam" id="PF10441"/>
    </source>
</evidence>
<accession>A0A8J2RFK3</accession>
<dbReference type="Proteomes" id="UP000789390">
    <property type="component" value="Unassembled WGS sequence"/>
</dbReference>
<dbReference type="GO" id="GO:0042254">
    <property type="term" value="P:ribosome biogenesis"/>
    <property type="evidence" value="ECO:0007669"/>
    <property type="project" value="TreeGrafter"/>
</dbReference>
<dbReference type="Pfam" id="PF10441">
    <property type="entry name" value="Urb2"/>
    <property type="match status" value="1"/>
</dbReference>
<dbReference type="InterPro" id="IPR052609">
    <property type="entry name" value="Ribosome_Biogenesis_Reg"/>
</dbReference>
<name>A0A8J2RFK3_9CRUS</name>
<organism evidence="2 3">
    <name type="scientific">Daphnia galeata</name>
    <dbReference type="NCBI Taxonomy" id="27404"/>
    <lineage>
        <taxon>Eukaryota</taxon>
        <taxon>Metazoa</taxon>
        <taxon>Ecdysozoa</taxon>
        <taxon>Arthropoda</taxon>
        <taxon>Crustacea</taxon>
        <taxon>Branchiopoda</taxon>
        <taxon>Diplostraca</taxon>
        <taxon>Cladocera</taxon>
        <taxon>Anomopoda</taxon>
        <taxon>Daphniidae</taxon>
        <taxon>Daphnia</taxon>
    </lineage>
</organism>
<proteinExistence type="predicted"/>
<dbReference type="PANTHER" id="PTHR15682">
    <property type="entry name" value="UNHEALTHY RIBOSOME BIOGENESIS PROTEIN 2 HOMOLOG"/>
    <property type="match status" value="1"/>
</dbReference>
<reference evidence="2" key="1">
    <citation type="submission" date="2021-11" db="EMBL/GenBank/DDBJ databases">
        <authorList>
            <person name="Schell T."/>
        </authorList>
    </citation>
    <scope>NUCLEOTIDE SEQUENCE</scope>
    <source>
        <strain evidence="2">M5</strain>
    </source>
</reference>
<dbReference type="PANTHER" id="PTHR15682:SF2">
    <property type="entry name" value="UNHEALTHY RIBOSOME BIOGENESIS PROTEIN 2 HOMOLOG"/>
    <property type="match status" value="1"/>
</dbReference>
<protein>
    <recommendedName>
        <fullName evidence="1">Nucleolar 27S pre-rRNA processing Urb2/Npa2 C-terminal domain-containing protein</fullName>
    </recommendedName>
</protein>
<sequence length="1077" mass="122997">MEEPQPDYTIEQLLVHGPLYAVLKVIKSVLESPVTHYAAANKLYSLFSQKREYVTDSTVDCYLKKFLLVVLKLPSSEEGKKTVFLEILDKLIFGEDSYFVSLLIKRTLIPSQISAEDAADVLCYLALKFHRQRNFQKFVHLLVDSVKTSKHSLSGFSLHPRLLECMSECAVKLPINQNLGLWNFICSVLAEDWTEDIKSEGDSPQPRVAAQVLAVLMLNIKLADYSIRNETMDEVLVLFNTVSDGLKMLSQTALKDPKGFTSPLLTLAFAYGELHQLLLLYSPLYAERQSGKAECQVSELKDEVWDFSFFHTYATNEQWLQLANDRTANVSLWAPLVLQKIRYLILFSGRNRNDKEKLLKKLIDYLMENFDCCQSLWLNNIKYILPFMAQKQMVMLGKKMIASPEIWKTVLSDQDVTERRTLQMSLICSVFGSIHDQSRKRKSEEDALPLSSGTLSVLRLFSMHLDFWVGSVDQPNKKVSVSLRQSAEHLQESMRQVESTTTTDRDLTELLLPLDILEYLPLEYFLGPVHSGCLMGLLSLLLSCHQEQIKSRIWMMIVRLLDNEKNSPLFEYFPCTEFMIWAVSNTKDLPDCALIFSTLFDEMLRSPKSSKESFVWIQTADLSATALPVTVLAIKKLIKHKKVDEKIFSIVRKRFIKTFEEGLETRLIDVVEGAHSLLEIYVEKSKPAKETTTEAVKPLKIKEMLKNLPKLMEAARKGLMSTDEAVGSASAELISLLLAHQQLLSKYVTKEIKMSTWDAYRQSSNPTRWDDRLLRQLISKCNLKEFYAITNAMIDDLQLASVKALDDEMPDELAAELDVRRISCFFRHLVSADLPFNEERFGVRLQVIQTALPLIQHLVLSVCRNYGSVSLDRVVRLAVPPMGIYLSLLNLSESFAYPHDLTSALHACLALPLNAEMSADHFESIFTVVYKTVHYLLTKHQEVAADRVPVLLQVYRRLMACTCSRSDSRRSAGDSEVASLTDAANRLARLASVINTQPLRYRRAAAYIIVDLLSDLKKQPLYPTVKQELTTALYHLMDLLDQHANRYLMAVLPCGIHELFRLEYEHYEKFYKFKGKV</sequence>
<dbReference type="OrthoDB" id="160374at2759"/>
<feature type="domain" description="Nucleolar 27S pre-rRNA processing Urb2/Npa2 C-terminal" evidence="1">
    <location>
        <begin position="897"/>
        <end position="1076"/>
    </location>
</feature>
<comment type="caution">
    <text evidence="2">The sequence shown here is derived from an EMBL/GenBank/DDBJ whole genome shotgun (WGS) entry which is preliminary data.</text>
</comment>
<dbReference type="InterPro" id="IPR018849">
    <property type="entry name" value="Urb2/Npa2_C"/>
</dbReference>
<gene>
    <name evidence="2" type="ORF">DGAL_LOCUS2199</name>
</gene>
<dbReference type="EMBL" id="CAKKLH010000030">
    <property type="protein sequence ID" value="CAH0100026.1"/>
    <property type="molecule type" value="Genomic_DNA"/>
</dbReference>
<evidence type="ECO:0000313" key="2">
    <source>
        <dbReference type="EMBL" id="CAH0100026.1"/>
    </source>
</evidence>
<dbReference type="AlphaFoldDB" id="A0A8J2RFK3"/>
<evidence type="ECO:0000313" key="3">
    <source>
        <dbReference type="Proteomes" id="UP000789390"/>
    </source>
</evidence>
<keyword evidence="3" id="KW-1185">Reference proteome</keyword>
<dbReference type="GO" id="GO:0005730">
    <property type="term" value="C:nucleolus"/>
    <property type="evidence" value="ECO:0007669"/>
    <property type="project" value="TreeGrafter"/>
</dbReference>